<dbReference type="GO" id="GO:0016787">
    <property type="term" value="F:hydrolase activity"/>
    <property type="evidence" value="ECO:0007669"/>
    <property type="project" value="UniProtKB-KW"/>
</dbReference>
<dbReference type="Proteomes" id="UP000019146">
    <property type="component" value="Chromosome 2"/>
</dbReference>
<dbReference type="SUPFAM" id="SSF53474">
    <property type="entry name" value="alpha/beta-Hydrolases"/>
    <property type="match status" value="1"/>
</dbReference>
<dbReference type="PANTHER" id="PTHR43433">
    <property type="entry name" value="HYDROLASE, ALPHA/BETA FOLD FAMILY PROTEIN"/>
    <property type="match status" value="1"/>
</dbReference>
<dbReference type="InterPro" id="IPR050471">
    <property type="entry name" value="AB_hydrolase"/>
</dbReference>
<dbReference type="Pfam" id="PF12697">
    <property type="entry name" value="Abhydrolase_6"/>
    <property type="match status" value="1"/>
</dbReference>
<dbReference type="GeneID" id="69971487"/>
<dbReference type="AlphaFoldDB" id="A0A0P0RGB3"/>
<accession>A0A0P0RGB3</accession>
<evidence type="ECO:0000259" key="1">
    <source>
        <dbReference type="Pfam" id="PF12697"/>
    </source>
</evidence>
<keyword evidence="2" id="KW-0378">Hydrolase</keyword>
<dbReference type="RefSeq" id="WP_051454086.1">
    <property type="nucleotide sequence ID" value="NZ_CP012747.1"/>
</dbReference>
<protein>
    <submittedName>
        <fullName evidence="2">Putative hydrolase</fullName>
    </submittedName>
</protein>
<name>A0A0P0RGB3_9BURK</name>
<reference evidence="2 3" key="1">
    <citation type="journal article" date="2014" name="Genome Announc.">
        <title>Draft Genome Sequence of the Haloacid-Degrading Burkholderia caribensis Strain MBA4.</title>
        <authorList>
            <person name="Pan Y."/>
            <person name="Kong K.F."/>
            <person name="Tsang J.S."/>
        </authorList>
    </citation>
    <scope>NUCLEOTIDE SEQUENCE [LARGE SCALE GENOMIC DNA]</scope>
    <source>
        <strain evidence="2 3">MBA4</strain>
    </source>
</reference>
<dbReference type="PANTHER" id="PTHR43433:SF5">
    <property type="entry name" value="AB HYDROLASE-1 DOMAIN-CONTAINING PROTEIN"/>
    <property type="match status" value="1"/>
</dbReference>
<proteinExistence type="predicted"/>
<evidence type="ECO:0000313" key="2">
    <source>
        <dbReference type="EMBL" id="ALL67694.1"/>
    </source>
</evidence>
<feature type="domain" description="AB hydrolase-1" evidence="1">
    <location>
        <begin position="65"/>
        <end position="177"/>
    </location>
</feature>
<dbReference type="Gene3D" id="3.40.50.1820">
    <property type="entry name" value="alpha/beta hydrolase"/>
    <property type="match status" value="1"/>
</dbReference>
<gene>
    <name evidence="2" type="ORF">K788_0006360</name>
</gene>
<evidence type="ECO:0000313" key="3">
    <source>
        <dbReference type="Proteomes" id="UP000019146"/>
    </source>
</evidence>
<organism evidence="2 3">
    <name type="scientific">Paraburkholderia caribensis MBA4</name>
    <dbReference type="NCBI Taxonomy" id="1323664"/>
    <lineage>
        <taxon>Bacteria</taxon>
        <taxon>Pseudomonadati</taxon>
        <taxon>Pseudomonadota</taxon>
        <taxon>Betaproteobacteria</taxon>
        <taxon>Burkholderiales</taxon>
        <taxon>Burkholderiaceae</taxon>
        <taxon>Paraburkholderia</taxon>
    </lineage>
</organism>
<dbReference type="InterPro" id="IPR029058">
    <property type="entry name" value="AB_hydrolase_fold"/>
</dbReference>
<sequence>MTHDLNAMRPEMAARLIFDAFKKPSRPALRPADEPLMARAQRSALDVDGHHVVVYEWGHGNRLAVCVHGWSARASDFCAFIEPLVEAGYRVVAFDNLGHGESGGETATLLDVHTILTALQQRKGPAELVIAHSLGVLYAFYALNHGVHASHLVALSGVCDFSYLIARYTASLSLRPETIESLKRQLEAMFGKPTIWTEFSADHNLDRLSARVTLIHDADDEFVELSQSEKLLTVLGNLADLHVSRGLGHRRILNDQAVIAHALNKIRTMQLR</sequence>
<dbReference type="InterPro" id="IPR000073">
    <property type="entry name" value="AB_hydrolase_1"/>
</dbReference>
<dbReference type="EMBL" id="CP012747">
    <property type="protein sequence ID" value="ALL67694.1"/>
    <property type="molecule type" value="Genomic_DNA"/>
</dbReference>
<dbReference type="KEGG" id="bcai:K788_0006360"/>